<keyword evidence="3" id="KW-1133">Transmembrane helix</keyword>
<comment type="subcellular location">
    <subcellularLocation>
        <location evidence="1">Membrane</location>
        <topology evidence="1">Multi-pass membrane protein</topology>
    </subcellularLocation>
</comment>
<keyword evidence="7" id="KW-1185">Reference proteome</keyword>
<evidence type="ECO:0000256" key="2">
    <source>
        <dbReference type="ARBA" id="ARBA00022692"/>
    </source>
</evidence>
<dbReference type="GO" id="GO:0016020">
    <property type="term" value="C:membrane"/>
    <property type="evidence" value="ECO:0007669"/>
    <property type="project" value="UniProtKB-SubCell"/>
</dbReference>
<dbReference type="EMBL" id="BDHI01000022">
    <property type="protein sequence ID" value="GCB25820.1"/>
    <property type="molecule type" value="Genomic_DNA"/>
</dbReference>
<dbReference type="Proteomes" id="UP000286921">
    <property type="component" value="Unassembled WGS sequence"/>
</dbReference>
<proteinExistence type="predicted"/>
<feature type="compositionally biased region" description="Gly residues" evidence="5">
    <location>
        <begin position="108"/>
        <end position="124"/>
    </location>
</feature>
<gene>
    <name evidence="6" type="ORF">AAWM_08705</name>
</gene>
<feature type="compositionally biased region" description="Basic and acidic residues" evidence="5">
    <location>
        <begin position="59"/>
        <end position="79"/>
    </location>
</feature>
<evidence type="ECO:0000256" key="3">
    <source>
        <dbReference type="ARBA" id="ARBA00022989"/>
    </source>
</evidence>
<reference evidence="6 7" key="1">
    <citation type="submission" date="2016-09" db="EMBL/GenBank/DDBJ databases">
        <title>Aspergillus awamori IFM 58123T.</title>
        <authorList>
            <person name="Kusuya Y."/>
            <person name="Shimizu M."/>
            <person name="Takahashi H."/>
            <person name="Yaguchi T."/>
        </authorList>
    </citation>
    <scope>NUCLEOTIDE SEQUENCE [LARGE SCALE GENOMIC DNA]</scope>
    <source>
        <strain evidence="6 7">IFM 58123</strain>
    </source>
</reference>
<organism evidence="6 7">
    <name type="scientific">Aspergillus awamori</name>
    <name type="common">Black koji mold</name>
    <dbReference type="NCBI Taxonomy" id="105351"/>
    <lineage>
        <taxon>Eukaryota</taxon>
        <taxon>Fungi</taxon>
        <taxon>Dikarya</taxon>
        <taxon>Ascomycota</taxon>
        <taxon>Pezizomycotina</taxon>
        <taxon>Eurotiomycetes</taxon>
        <taxon>Eurotiomycetidae</taxon>
        <taxon>Eurotiales</taxon>
        <taxon>Aspergillaceae</taxon>
        <taxon>Aspergillus</taxon>
    </lineage>
</organism>
<feature type="region of interest" description="Disordered" evidence="5">
    <location>
        <begin position="59"/>
        <end position="82"/>
    </location>
</feature>
<dbReference type="AlphaFoldDB" id="A0A401L2R7"/>
<keyword evidence="4" id="KW-0472">Membrane</keyword>
<comment type="caution">
    <text evidence="6">The sequence shown here is derived from an EMBL/GenBank/DDBJ whole genome shotgun (WGS) entry which is preliminary data.</text>
</comment>
<sequence length="237" mass="26403">MIFFTTHQTGQVLELKLWPPSAAVMFAALPYLKSFYDIFHERMFGKLEQRWIAEVQPHHSDVNDDNAPPEHPEPDRPNDDNGVLMEIDLELRRGNEDGPQGLNRGYAQGDGQGQNQDGGNGQPLGLGRRDEMIGNAGDLADIVLRPLALPVISASVGGLLKNILPTSWTAPSTLGKVQPGLLRTRWGRTVVGGCAFVLLKNALELYCRWKLAQTHRRRKVLDYNQSKKRVSGETDEQ</sequence>
<evidence type="ECO:0000313" key="6">
    <source>
        <dbReference type="EMBL" id="GCB25820.1"/>
    </source>
</evidence>
<evidence type="ECO:0000313" key="7">
    <source>
        <dbReference type="Proteomes" id="UP000286921"/>
    </source>
</evidence>
<feature type="region of interest" description="Disordered" evidence="5">
    <location>
        <begin position="94"/>
        <end position="129"/>
    </location>
</feature>
<keyword evidence="2" id="KW-0812">Transmembrane</keyword>
<evidence type="ECO:0000256" key="1">
    <source>
        <dbReference type="ARBA" id="ARBA00004141"/>
    </source>
</evidence>
<evidence type="ECO:0000256" key="5">
    <source>
        <dbReference type="SAM" id="MobiDB-lite"/>
    </source>
</evidence>
<dbReference type="PANTHER" id="PTHR46283">
    <property type="entry name" value="E3 UBIQUITIN-PROTEIN LIGASE MARCH5"/>
    <property type="match status" value="1"/>
</dbReference>
<name>A0A401L2R7_ASPAW</name>
<protein>
    <submittedName>
        <fullName evidence="6">Uncharacterized protein</fullName>
    </submittedName>
</protein>
<accession>A0A401L2R7</accession>
<evidence type="ECO:0000256" key="4">
    <source>
        <dbReference type="ARBA" id="ARBA00023136"/>
    </source>
</evidence>